<gene>
    <name evidence="5" type="ORF">HRR80_009286</name>
</gene>
<dbReference type="EC" id="4.3.2.9" evidence="1"/>
<dbReference type="GO" id="GO:0003839">
    <property type="term" value="F:gamma-glutamylcyclotransferase activity"/>
    <property type="evidence" value="ECO:0007669"/>
    <property type="project" value="UniProtKB-EC"/>
</dbReference>
<dbReference type="PANTHER" id="PTHR12935">
    <property type="entry name" value="GAMMA-GLUTAMYLCYCLOTRANSFERASE"/>
    <property type="match status" value="1"/>
</dbReference>
<comment type="caution">
    <text evidence="5">The sequence shown here is derived from an EMBL/GenBank/DDBJ whole genome shotgun (WGS) entry which is preliminary data.</text>
</comment>
<evidence type="ECO:0000256" key="3">
    <source>
        <dbReference type="PIRSR" id="PIRSR617939-1"/>
    </source>
</evidence>
<dbReference type="PANTHER" id="PTHR12935:SF0">
    <property type="entry name" value="GAMMA-GLUTAMYLCYCLOTRANSFERASE"/>
    <property type="match status" value="1"/>
</dbReference>
<dbReference type="InterPro" id="IPR017939">
    <property type="entry name" value="G-Glutamylcylcotransferase"/>
</dbReference>
<proteinExistence type="predicted"/>
<evidence type="ECO:0000313" key="5">
    <source>
        <dbReference type="EMBL" id="KAJ8986696.1"/>
    </source>
</evidence>
<feature type="active site" description="Proton acceptor" evidence="3">
    <location>
        <position position="114"/>
    </location>
</feature>
<evidence type="ECO:0000313" key="6">
    <source>
        <dbReference type="Proteomes" id="UP001161757"/>
    </source>
</evidence>
<reference evidence="5" key="1">
    <citation type="submission" date="2023-01" db="EMBL/GenBank/DDBJ databases">
        <title>Exophiala dermititidis isolated from Cystic Fibrosis Patient.</title>
        <authorList>
            <person name="Kurbessoian T."/>
            <person name="Crocker A."/>
            <person name="Murante D."/>
            <person name="Hogan D.A."/>
            <person name="Stajich J.E."/>
        </authorList>
    </citation>
    <scope>NUCLEOTIDE SEQUENCE</scope>
    <source>
        <strain evidence="5">Ex8</strain>
    </source>
</reference>
<name>A0AAN6EM24_EXODE</name>
<feature type="binding site" evidence="4">
    <location>
        <begin position="28"/>
        <end position="33"/>
    </location>
    <ligand>
        <name>substrate</name>
    </ligand>
</feature>
<dbReference type="AlphaFoldDB" id="A0AAN6EM24"/>
<dbReference type="EMBL" id="JAJGCB010000033">
    <property type="protein sequence ID" value="KAJ8986696.1"/>
    <property type="molecule type" value="Genomic_DNA"/>
</dbReference>
<keyword evidence="2" id="KW-0456">Lyase</keyword>
<organism evidence="5 6">
    <name type="scientific">Exophiala dermatitidis</name>
    <name type="common">Black yeast-like fungus</name>
    <name type="synonym">Wangiella dermatitidis</name>
    <dbReference type="NCBI Taxonomy" id="5970"/>
    <lineage>
        <taxon>Eukaryota</taxon>
        <taxon>Fungi</taxon>
        <taxon>Dikarya</taxon>
        <taxon>Ascomycota</taxon>
        <taxon>Pezizomycotina</taxon>
        <taxon>Eurotiomycetes</taxon>
        <taxon>Chaetothyriomycetidae</taxon>
        <taxon>Chaetothyriales</taxon>
        <taxon>Herpotrichiellaceae</taxon>
        <taxon>Exophiala</taxon>
    </lineage>
</organism>
<dbReference type="Proteomes" id="UP001161757">
    <property type="component" value="Unassembled WGS sequence"/>
</dbReference>
<accession>A0AAN6EM24</accession>
<evidence type="ECO:0000256" key="2">
    <source>
        <dbReference type="ARBA" id="ARBA00023239"/>
    </source>
</evidence>
<dbReference type="Gene3D" id="3.10.490.10">
    <property type="entry name" value="Gamma-glutamyl cyclotransferase-like"/>
    <property type="match status" value="1"/>
</dbReference>
<dbReference type="CDD" id="cd06661">
    <property type="entry name" value="GGCT_like"/>
    <property type="match status" value="1"/>
</dbReference>
<evidence type="ECO:0000256" key="4">
    <source>
        <dbReference type="PIRSR" id="PIRSR617939-2"/>
    </source>
</evidence>
<evidence type="ECO:0000256" key="1">
    <source>
        <dbReference type="ARBA" id="ARBA00012346"/>
    </source>
</evidence>
<feature type="binding site" evidence="4">
    <location>
        <position position="162"/>
    </location>
    <ligand>
        <name>substrate</name>
    </ligand>
</feature>
<sequence>MPFGDHDVSPASEMPDPNQLYLNSAIWYFGYGSNIRSASMTKREITPLQAQAVVVPSYILTFDIFGIPCAEPAFASIATYQDIEETQQHTQVPPVHGVAYLLTRDDYRRLVLSEGSGVGYDEIQVEAFPIANTDYTPGKGIMVHTLKAKYPFRPNRAPSVRYMVRLLFPLSHYYSSVVTEAKSLLIEGATENGLPESYIQYLKSLPTFSAGQSTWASLGSSLFLGFFARAVRVLAYSTKLVVNEKGHCPRLLGTVIVWFYWGMWTWHDYVHARLWGRGDGGIIHYGGLRLS</sequence>
<protein>
    <recommendedName>
        <fullName evidence="1">gamma-glutamylcyclotransferase</fullName>
        <ecNumber evidence="1">4.3.2.9</ecNumber>
    </recommendedName>
</protein>
<dbReference type="InterPro" id="IPR013024">
    <property type="entry name" value="GGCT-like"/>
</dbReference>